<evidence type="ECO:0000313" key="2">
    <source>
        <dbReference type="Proteomes" id="UP000473325"/>
    </source>
</evidence>
<dbReference type="InterPro" id="IPR027417">
    <property type="entry name" value="P-loop_NTPase"/>
</dbReference>
<name>A0A6L7ESE2_9ACTN</name>
<dbReference type="AlphaFoldDB" id="A0A6L7ESE2"/>
<accession>A0A6L7ESE2</accession>
<keyword evidence="2" id="KW-1185">Reference proteome</keyword>
<dbReference type="SUPFAM" id="SSF52540">
    <property type="entry name" value="P-loop containing nucleoside triphosphate hydrolases"/>
    <property type="match status" value="1"/>
</dbReference>
<gene>
    <name evidence="1" type="ORF">GRQ65_02765</name>
</gene>
<comment type="caution">
    <text evidence="1">The sequence shown here is derived from an EMBL/GenBank/DDBJ whole genome shotgun (WGS) entry which is preliminary data.</text>
</comment>
<dbReference type="Proteomes" id="UP000473325">
    <property type="component" value="Unassembled WGS sequence"/>
</dbReference>
<proteinExistence type="predicted"/>
<protein>
    <recommendedName>
        <fullName evidence="3">Sulfotransferase family protein</fullName>
    </recommendedName>
</protein>
<reference evidence="1 2" key="1">
    <citation type="submission" date="2019-12" db="EMBL/GenBank/DDBJ databases">
        <authorList>
            <person name="Kun Z."/>
        </authorList>
    </citation>
    <scope>NUCLEOTIDE SEQUENCE [LARGE SCALE GENOMIC DNA]</scope>
    <source>
        <strain evidence="1 2">YIM 123512</strain>
    </source>
</reference>
<dbReference type="RefSeq" id="WP_160874987.1">
    <property type="nucleotide sequence ID" value="NZ_WUEK01000002.1"/>
</dbReference>
<dbReference type="EMBL" id="WUEK01000002">
    <property type="protein sequence ID" value="MXG88466.1"/>
    <property type="molecule type" value="Genomic_DNA"/>
</dbReference>
<organism evidence="1 2">
    <name type="scientific">Nocardioides flavescens</name>
    <dbReference type="NCBI Taxonomy" id="2691959"/>
    <lineage>
        <taxon>Bacteria</taxon>
        <taxon>Bacillati</taxon>
        <taxon>Actinomycetota</taxon>
        <taxon>Actinomycetes</taxon>
        <taxon>Propionibacteriales</taxon>
        <taxon>Nocardioidaceae</taxon>
        <taxon>Nocardioides</taxon>
    </lineage>
</organism>
<evidence type="ECO:0000313" key="1">
    <source>
        <dbReference type="EMBL" id="MXG88466.1"/>
    </source>
</evidence>
<evidence type="ECO:0008006" key="3">
    <source>
        <dbReference type="Google" id="ProtNLM"/>
    </source>
</evidence>
<sequence length="212" mass="23231">MALVDPAAGIVVTAAPGTASTALREALLARPGVREVPPVSAVRVEGVDAKHATVRELVAVGLLPADHGLRIVTTTRNPFDFYVAEYERSRTRWVHDLRDPGSWVHATPGAVDGIVDALTLDFGDWLRKAVGEVDGRPRTRRVNAGHVDEADVVLRMERLSEDLRDLLGLDLDVPPTNVTARGRAYWQAYDVGSRRLVEAAHADDLARFDYRL</sequence>